<proteinExistence type="predicted"/>
<gene>
    <name evidence="1" type="ORF">S06H3_30039</name>
</gene>
<organism evidence="1">
    <name type="scientific">marine sediment metagenome</name>
    <dbReference type="NCBI Taxonomy" id="412755"/>
    <lineage>
        <taxon>unclassified sequences</taxon>
        <taxon>metagenomes</taxon>
        <taxon>ecological metagenomes</taxon>
    </lineage>
</organism>
<evidence type="ECO:0000313" key="1">
    <source>
        <dbReference type="EMBL" id="GAI25836.1"/>
    </source>
</evidence>
<comment type="caution">
    <text evidence="1">The sequence shown here is derived from an EMBL/GenBank/DDBJ whole genome shotgun (WGS) entry which is preliminary data.</text>
</comment>
<reference evidence="1" key="1">
    <citation type="journal article" date="2014" name="Front. Microbiol.">
        <title>High frequency of phylogenetically diverse reductive dehalogenase-homologous genes in deep subseafloor sedimentary metagenomes.</title>
        <authorList>
            <person name="Kawai M."/>
            <person name="Futagami T."/>
            <person name="Toyoda A."/>
            <person name="Takaki Y."/>
            <person name="Nishi S."/>
            <person name="Hori S."/>
            <person name="Arai W."/>
            <person name="Tsubouchi T."/>
            <person name="Morono Y."/>
            <person name="Uchiyama I."/>
            <person name="Ito T."/>
            <person name="Fujiyama A."/>
            <person name="Inagaki F."/>
            <person name="Takami H."/>
        </authorList>
    </citation>
    <scope>NUCLEOTIDE SEQUENCE</scope>
    <source>
        <strain evidence="1">Expedition CK06-06</strain>
    </source>
</reference>
<protein>
    <submittedName>
        <fullName evidence="1">Uncharacterized protein</fullName>
    </submittedName>
</protein>
<dbReference type="AlphaFoldDB" id="X1N6H8"/>
<sequence>MGGADDIDSALDARALALVNQGDIVYRALAANTLAALAPGVAGQALLTGGAGANPSWGAPAPAAHVLATTGPHTNTLPLTDLAVGTRGGIIRRGAADWEEYALGVATRVLKAGATDVAWGQVDYAELTGVPGTFTPAAHVLATTGPHTDELPLTDLAAG</sequence>
<accession>X1N6H8</accession>
<dbReference type="EMBL" id="BARV01017661">
    <property type="protein sequence ID" value="GAI25836.1"/>
    <property type="molecule type" value="Genomic_DNA"/>
</dbReference>
<feature type="non-terminal residue" evidence="1">
    <location>
        <position position="159"/>
    </location>
</feature>
<name>X1N6H8_9ZZZZ</name>